<keyword evidence="6" id="KW-0540">Nuclease</keyword>
<dbReference type="Pfam" id="PF01555">
    <property type="entry name" value="N6_N4_Mtase"/>
    <property type="match status" value="1"/>
</dbReference>
<keyword evidence="4" id="KW-0949">S-adenosyl-L-methionine</keyword>
<dbReference type="PROSITE" id="PS00092">
    <property type="entry name" value="N6_MTASE"/>
    <property type="match status" value="1"/>
</dbReference>
<evidence type="ECO:0000313" key="7">
    <source>
        <dbReference type="Proteomes" id="UP000231276"/>
    </source>
</evidence>
<comment type="similarity">
    <text evidence="1">Belongs to the N(4)/N(6)-methyltransferase family.</text>
</comment>
<proteinExistence type="inferred from homology"/>
<reference evidence="6 7" key="1">
    <citation type="submission" date="2017-09" db="EMBL/GenBank/DDBJ databases">
        <title>Depth-based differentiation of microbial function through sediment-hosted aquifers and enrichment of novel symbionts in the deep terrestrial subsurface.</title>
        <authorList>
            <person name="Probst A.J."/>
            <person name="Ladd B."/>
            <person name="Jarett J.K."/>
            <person name="Geller-Mcgrath D.E."/>
            <person name="Sieber C.M."/>
            <person name="Emerson J.B."/>
            <person name="Anantharaman K."/>
            <person name="Thomas B.C."/>
            <person name="Malmstrom R."/>
            <person name="Stieglmeier M."/>
            <person name="Klingl A."/>
            <person name="Woyke T."/>
            <person name="Ryan C.M."/>
            <person name="Banfield J.F."/>
        </authorList>
    </citation>
    <scope>NUCLEOTIDE SEQUENCE [LARGE SCALE GENOMIC DNA]</scope>
    <source>
        <strain evidence="6">CG22_combo_CG10-13_8_21_14_all_43_18</strain>
    </source>
</reference>
<name>A0A2H0DWU0_9BACT</name>
<dbReference type="InterPro" id="IPR002052">
    <property type="entry name" value="DNA_methylase_N6_adenine_CS"/>
</dbReference>
<dbReference type="GO" id="GO:0032259">
    <property type="term" value="P:methylation"/>
    <property type="evidence" value="ECO:0007669"/>
    <property type="project" value="UniProtKB-KW"/>
</dbReference>
<keyword evidence="3" id="KW-0808">Transferase</keyword>
<dbReference type="InterPro" id="IPR002295">
    <property type="entry name" value="N4/N6-MTase_EcoPI_Mod-like"/>
</dbReference>
<dbReference type="InterPro" id="IPR029063">
    <property type="entry name" value="SAM-dependent_MTases_sf"/>
</dbReference>
<dbReference type="SUPFAM" id="SSF53335">
    <property type="entry name" value="S-adenosyl-L-methionine-dependent methyltransferases"/>
    <property type="match status" value="1"/>
</dbReference>
<dbReference type="GO" id="GO:0003677">
    <property type="term" value="F:DNA binding"/>
    <property type="evidence" value="ECO:0007669"/>
    <property type="project" value="InterPro"/>
</dbReference>
<dbReference type="Proteomes" id="UP000231276">
    <property type="component" value="Unassembled WGS sequence"/>
</dbReference>
<dbReference type="EMBL" id="PCTS01000013">
    <property type="protein sequence ID" value="PIP86637.1"/>
    <property type="molecule type" value="Genomic_DNA"/>
</dbReference>
<keyword evidence="6" id="KW-0378">Hydrolase</keyword>
<dbReference type="Gene3D" id="3.40.50.150">
    <property type="entry name" value="Vaccinia Virus protein VP39"/>
    <property type="match status" value="1"/>
</dbReference>
<evidence type="ECO:0000256" key="4">
    <source>
        <dbReference type="ARBA" id="ARBA00022691"/>
    </source>
</evidence>
<dbReference type="GO" id="GO:0004519">
    <property type="term" value="F:endonuclease activity"/>
    <property type="evidence" value="ECO:0007669"/>
    <property type="project" value="UniProtKB-KW"/>
</dbReference>
<dbReference type="PIRSF" id="PIRSF015855">
    <property type="entry name" value="TypeIII_Mtase_mKpnI"/>
    <property type="match status" value="1"/>
</dbReference>
<evidence type="ECO:0000256" key="2">
    <source>
        <dbReference type="ARBA" id="ARBA00022603"/>
    </source>
</evidence>
<keyword evidence="6" id="KW-0255">Endonuclease</keyword>
<dbReference type="AlphaFoldDB" id="A0A2H0DWU0"/>
<feature type="domain" description="DNA methylase N-4/N-6" evidence="5">
    <location>
        <begin position="60"/>
        <end position="381"/>
    </location>
</feature>
<comment type="caution">
    <text evidence="6">The sequence shown here is derived from an EMBL/GenBank/DDBJ whole genome shotgun (WGS) entry which is preliminary data.</text>
</comment>
<sequence length="515" mass="59359">MASLNWIGKEAVVNHDKEVPFKLLKKVKTASVGDNSQNLIIHGDNLEALKALMPHYYGKIKCIYIDPPYNTGNEGWVYNDKVNSPKIKQWLGKVVGRESEDLTRHDKWLCMIYPRLKLLRDLLTEDGSIFVSIDDNEHCNLRLAMDDIFGEINFVTTIIWQKKYTQSNDAKYFSNTHDFIICYAKNKENKNFKINLLARTEEQDARYKNPDKDPRGVWMTQPLHAKSGTDKTYEFTFSNGVKWKPPAGTFPRYSINTLKEADAGGTIWFGKNGSAVPRLKKYLAEMKHGVIPKTIWLYDEVGSNDDAKRAIKHLFDDNPFDSPKPPSLIKQIIKLSSNPDDTVLDSFAGSGTTGHAVLDLNKEDGGTRKFIMVEMEDKVAKDITAERVKRAIKKYGYKDGFEYCELDKPLFNEHGQIEETCDFRQFATYIYFTETQTNIDPKKIDENFIGELDTTEYYLLYKGKNRNDLDKSFLKKIKDTDSKKVIYADRCLIDDDTLARHNIVFKQIPYEVKVY</sequence>
<gene>
    <name evidence="6" type="ORF">COW82_01005</name>
</gene>
<dbReference type="PRINTS" id="PR00506">
    <property type="entry name" value="D21N6MTFRASE"/>
</dbReference>
<evidence type="ECO:0000313" key="6">
    <source>
        <dbReference type="EMBL" id="PIP86637.1"/>
    </source>
</evidence>
<dbReference type="GO" id="GO:0008170">
    <property type="term" value="F:N-methyltransferase activity"/>
    <property type="evidence" value="ECO:0007669"/>
    <property type="project" value="InterPro"/>
</dbReference>
<dbReference type="InterPro" id="IPR002941">
    <property type="entry name" value="DNA_methylase_N4/N6"/>
</dbReference>
<evidence type="ECO:0000259" key="5">
    <source>
        <dbReference type="Pfam" id="PF01555"/>
    </source>
</evidence>
<evidence type="ECO:0000256" key="1">
    <source>
        <dbReference type="ARBA" id="ARBA00006594"/>
    </source>
</evidence>
<accession>A0A2H0DWU0</accession>
<evidence type="ECO:0000256" key="3">
    <source>
        <dbReference type="ARBA" id="ARBA00022679"/>
    </source>
</evidence>
<protein>
    <submittedName>
        <fullName evidence="6">Type III restriction endonuclease subunit M</fullName>
    </submittedName>
</protein>
<organism evidence="6 7">
    <name type="scientific">Candidatus Campbellbacteria bacterium CG22_combo_CG10-13_8_21_14_all_43_18</name>
    <dbReference type="NCBI Taxonomy" id="1974530"/>
    <lineage>
        <taxon>Bacteria</taxon>
        <taxon>Candidatus Campbelliibacteriota</taxon>
    </lineage>
</organism>
<keyword evidence="2" id="KW-0489">Methyltransferase</keyword>